<reference evidence="1" key="1">
    <citation type="submission" date="2022-11" db="EMBL/GenBank/DDBJ databases">
        <authorList>
            <person name="Petersen C."/>
        </authorList>
    </citation>
    <scope>NUCLEOTIDE SEQUENCE</scope>
    <source>
        <strain evidence="1">IBT 21917</strain>
    </source>
</reference>
<dbReference type="Proteomes" id="UP001146351">
    <property type="component" value="Unassembled WGS sequence"/>
</dbReference>
<name>A0A9W9LWG6_9EURO</name>
<keyword evidence="2" id="KW-1185">Reference proteome</keyword>
<accession>A0A9W9LWG6</accession>
<dbReference type="OrthoDB" id="2853639at2759"/>
<organism evidence="1 2">
    <name type="scientific">Penicillium capsulatum</name>
    <dbReference type="NCBI Taxonomy" id="69766"/>
    <lineage>
        <taxon>Eukaryota</taxon>
        <taxon>Fungi</taxon>
        <taxon>Dikarya</taxon>
        <taxon>Ascomycota</taxon>
        <taxon>Pezizomycotina</taxon>
        <taxon>Eurotiomycetes</taxon>
        <taxon>Eurotiomycetidae</taxon>
        <taxon>Eurotiales</taxon>
        <taxon>Aspergillaceae</taxon>
        <taxon>Penicillium</taxon>
    </lineage>
</organism>
<evidence type="ECO:0000313" key="1">
    <source>
        <dbReference type="EMBL" id="KAJ5179709.1"/>
    </source>
</evidence>
<evidence type="ECO:0008006" key="3">
    <source>
        <dbReference type="Google" id="ProtNLM"/>
    </source>
</evidence>
<sequence length="363" mass="41449">MNLLDLPTEILCSLPLYLHDIETFTNAASSCRQLRDAFSHTRPKTILHLAAGSAPTFFSPHPRFLVALTARQASDWALGDPDRTRLLREAFRGGIHTLYQFCLDHAGLTLEDIRRAHLARFSIINRLSDKIDKMAGNQWLNTPNFWDGGVSEAYTICAEADRTTMEMIIYGELFGRSMEAFLQPDQNLPYFDIATRLDYLTYCVPESFCQSYPEFEVLPVGPYKPGTDPELADEQDKGDQVVLWYVLKCGRWRRMWAAAIRSLLDLESEFSDEDLTQEPWDKRLLRDALQIQGLDGMQLVTLPKEEISTECWQKARKIASQIKALKGPPGDALINSHPRYQRQLSLAPSPWLEVYVAVQTYWG</sequence>
<dbReference type="AlphaFoldDB" id="A0A9W9LWG6"/>
<comment type="caution">
    <text evidence="1">The sequence shown here is derived from an EMBL/GenBank/DDBJ whole genome shotgun (WGS) entry which is preliminary data.</text>
</comment>
<reference evidence="1" key="2">
    <citation type="journal article" date="2023" name="IMA Fungus">
        <title>Comparative genomic study of the Penicillium genus elucidates a diverse pangenome and 15 lateral gene transfer events.</title>
        <authorList>
            <person name="Petersen C."/>
            <person name="Sorensen T."/>
            <person name="Nielsen M.R."/>
            <person name="Sondergaard T.E."/>
            <person name="Sorensen J.L."/>
            <person name="Fitzpatrick D.A."/>
            <person name="Frisvad J.C."/>
            <person name="Nielsen K.L."/>
        </authorList>
    </citation>
    <scope>NUCLEOTIDE SEQUENCE</scope>
    <source>
        <strain evidence="1">IBT 21917</strain>
    </source>
</reference>
<evidence type="ECO:0000313" key="2">
    <source>
        <dbReference type="Proteomes" id="UP001146351"/>
    </source>
</evidence>
<dbReference type="EMBL" id="JAPQKO010000002">
    <property type="protein sequence ID" value="KAJ5179709.1"/>
    <property type="molecule type" value="Genomic_DNA"/>
</dbReference>
<protein>
    <recommendedName>
        <fullName evidence="3">F-box domain-containing protein</fullName>
    </recommendedName>
</protein>
<gene>
    <name evidence="1" type="ORF">N7492_002919</name>
</gene>
<proteinExistence type="predicted"/>